<evidence type="ECO:0000256" key="5">
    <source>
        <dbReference type="ARBA" id="ARBA00022525"/>
    </source>
</evidence>
<dbReference type="GO" id="GO:0044780">
    <property type="term" value="P:bacterial-type flagellum assembly"/>
    <property type="evidence" value="ECO:0007669"/>
    <property type="project" value="InterPro"/>
</dbReference>
<dbReference type="Proteomes" id="UP000214975">
    <property type="component" value="Chromosome"/>
</dbReference>
<reference evidence="11 12" key="1">
    <citation type="submission" date="2016-08" db="EMBL/GenBank/DDBJ databases">
        <title>A novel genetic cassette of butanologenic Thermoanaerobacterium thermosaccharolyticum that directly convert cellulose to butanol.</title>
        <authorList>
            <person name="Li T."/>
            <person name="He J."/>
        </authorList>
    </citation>
    <scope>NUCLEOTIDE SEQUENCE [LARGE SCALE GENOMIC DNA]</scope>
    <source>
        <strain evidence="11 12">TG57</strain>
    </source>
</reference>
<dbReference type="InterPro" id="IPR002371">
    <property type="entry name" value="FlgK"/>
</dbReference>
<evidence type="ECO:0000259" key="9">
    <source>
        <dbReference type="Pfam" id="PF06429"/>
    </source>
</evidence>
<keyword evidence="11" id="KW-0282">Flagellum</keyword>
<dbReference type="SUPFAM" id="SSF64518">
    <property type="entry name" value="Phase 1 flagellin"/>
    <property type="match status" value="1"/>
</dbReference>
<evidence type="ECO:0000313" key="11">
    <source>
        <dbReference type="EMBL" id="AST56863.1"/>
    </source>
</evidence>
<dbReference type="RefSeq" id="WP_094396900.1">
    <property type="nucleotide sequence ID" value="NZ_CP016893.1"/>
</dbReference>
<keyword evidence="6 7" id="KW-0975">Bacterial flagellum</keyword>
<evidence type="ECO:0000256" key="7">
    <source>
        <dbReference type="RuleBase" id="RU362065"/>
    </source>
</evidence>
<dbReference type="PRINTS" id="PR01005">
    <property type="entry name" value="FLGHOOKAP1"/>
</dbReference>
<proteinExistence type="inferred from homology"/>
<dbReference type="PANTHER" id="PTHR30033">
    <property type="entry name" value="FLAGELLAR HOOK-ASSOCIATED PROTEIN 1"/>
    <property type="match status" value="1"/>
</dbReference>
<evidence type="ECO:0000256" key="6">
    <source>
        <dbReference type="ARBA" id="ARBA00023143"/>
    </source>
</evidence>
<dbReference type="Pfam" id="PF22638">
    <property type="entry name" value="FlgK_D1"/>
    <property type="match status" value="1"/>
</dbReference>
<dbReference type="InterPro" id="IPR001444">
    <property type="entry name" value="Flag_bb_rod_N"/>
</dbReference>
<feature type="domain" description="Flagellar basal body rod protein N-terminal" evidence="8">
    <location>
        <begin position="7"/>
        <end position="37"/>
    </location>
</feature>
<dbReference type="NCBIfam" id="TIGR02492">
    <property type="entry name" value="flgK_ends"/>
    <property type="match status" value="1"/>
</dbReference>
<keyword evidence="11" id="KW-0969">Cilium</keyword>
<dbReference type="GO" id="GO:0005198">
    <property type="term" value="F:structural molecule activity"/>
    <property type="evidence" value="ECO:0007669"/>
    <property type="project" value="UniProtKB-UniRule"/>
</dbReference>
<accession>A0A223HWL3</accession>
<dbReference type="AlphaFoldDB" id="A0A223HWL3"/>
<dbReference type="Pfam" id="PF06429">
    <property type="entry name" value="Flg_bbr_C"/>
    <property type="match status" value="1"/>
</dbReference>
<keyword evidence="11" id="KW-0966">Cell projection</keyword>
<gene>
    <name evidence="7" type="primary">flgK</name>
    <name evidence="11" type="ORF">Thert_00700</name>
</gene>
<comment type="subcellular location">
    <subcellularLocation>
        <location evidence="1 7">Bacterial flagellum</location>
    </subcellularLocation>
    <subcellularLocation>
        <location evidence="2 7">Secreted</location>
    </subcellularLocation>
</comment>
<protein>
    <recommendedName>
        <fullName evidence="4 7">Flagellar hook-associated protein 1</fullName>
        <shortName evidence="7">HAP1</shortName>
    </recommendedName>
</protein>
<dbReference type="PANTHER" id="PTHR30033:SF1">
    <property type="entry name" value="FLAGELLAR HOOK-ASSOCIATED PROTEIN 1"/>
    <property type="match status" value="1"/>
</dbReference>
<feature type="domain" description="Flagellar basal-body/hook protein C-terminal" evidence="9">
    <location>
        <begin position="435"/>
        <end position="473"/>
    </location>
</feature>
<evidence type="ECO:0000259" key="10">
    <source>
        <dbReference type="Pfam" id="PF22638"/>
    </source>
</evidence>
<dbReference type="EMBL" id="CP016893">
    <property type="protein sequence ID" value="AST56863.1"/>
    <property type="molecule type" value="Genomic_DNA"/>
</dbReference>
<evidence type="ECO:0000256" key="2">
    <source>
        <dbReference type="ARBA" id="ARBA00004613"/>
    </source>
</evidence>
<evidence type="ECO:0000256" key="3">
    <source>
        <dbReference type="ARBA" id="ARBA00009677"/>
    </source>
</evidence>
<evidence type="ECO:0000256" key="1">
    <source>
        <dbReference type="ARBA" id="ARBA00004365"/>
    </source>
</evidence>
<dbReference type="InterPro" id="IPR053927">
    <property type="entry name" value="FlgK_helical"/>
</dbReference>
<dbReference type="InterPro" id="IPR010930">
    <property type="entry name" value="Flg_bb/hook_C_dom"/>
</dbReference>
<sequence length="478" mass="52263">MSTFQGLEIAKTGLFASQQALNLTGHNISNANTPGYTRQVIDLSAIAPPTTYGMADQWGKAIGGGVNVDGYRQIRDQYLDQQYRRENTTLGEWETKSDTLSAIEGILNEPSDTGITTVIDNFFNSLQELSKNPESLEVRAVVRENGVSLTDTINSVYQHLDDKENELNSTIESRVQEINSYADRISKLNNEIYRFELTGQTANDLRDQRNLLVDKLSEIVNITTYEDSNKNFRIDISGQALVDGNNAYTMSVDSTGTVKWDLAGTPVNPTGGILKGLLDMRDGDGTNGVKGIPYYKGQLNKLAYNIATVFNAQHAAGYGLDGSTGVNFFNITDSTYDPTAEYAKNIKVSSDILADDGLQKIAAASDPNSLPGDNTNILNLIALRDAKISGLNGGTFDDFVSSLISNLGVDAQQANMMQTNQSAMVKQVDYNRQSVSGVSLDEEMTNMLKYQKSYEASARMITVMDELLDTLINKMGVT</sequence>
<feature type="domain" description="Flagellar hook-associated protein FlgK helical" evidence="10">
    <location>
        <begin position="100"/>
        <end position="329"/>
    </location>
</feature>
<evidence type="ECO:0000313" key="12">
    <source>
        <dbReference type="Proteomes" id="UP000214975"/>
    </source>
</evidence>
<dbReference type="GO" id="GO:0005576">
    <property type="term" value="C:extracellular region"/>
    <property type="evidence" value="ECO:0007669"/>
    <property type="project" value="UniProtKB-SubCell"/>
</dbReference>
<keyword evidence="5 7" id="KW-0964">Secreted</keyword>
<organism evidence="11 12">
    <name type="scientific">Thermoanaerobacterium thermosaccharolyticum</name>
    <name type="common">Clostridium thermosaccharolyticum</name>
    <dbReference type="NCBI Taxonomy" id="1517"/>
    <lineage>
        <taxon>Bacteria</taxon>
        <taxon>Bacillati</taxon>
        <taxon>Bacillota</taxon>
        <taxon>Clostridia</taxon>
        <taxon>Thermoanaerobacterales</taxon>
        <taxon>Thermoanaerobacteraceae</taxon>
        <taxon>Thermoanaerobacterium</taxon>
    </lineage>
</organism>
<comment type="similarity">
    <text evidence="3 7">Belongs to the flagella basal body rod proteins family.</text>
</comment>
<dbReference type="Pfam" id="PF00460">
    <property type="entry name" value="Flg_bb_rod"/>
    <property type="match status" value="1"/>
</dbReference>
<name>A0A223HWL3_THETR</name>
<dbReference type="GO" id="GO:0009424">
    <property type="term" value="C:bacterial-type flagellum hook"/>
    <property type="evidence" value="ECO:0007669"/>
    <property type="project" value="UniProtKB-UniRule"/>
</dbReference>
<evidence type="ECO:0000259" key="8">
    <source>
        <dbReference type="Pfam" id="PF00460"/>
    </source>
</evidence>
<evidence type="ECO:0000256" key="4">
    <source>
        <dbReference type="ARBA" id="ARBA00016244"/>
    </source>
</evidence>